<dbReference type="Pfam" id="PF18941">
    <property type="entry name" value="DUF5688"/>
    <property type="match status" value="1"/>
</dbReference>
<name>A0A921I1B5_9FIRM</name>
<sequence>MEYQEFKKELADQLKKNLAEERFQVSVGIADGAEVLEIQKPDQVHASRFTMGNLYQVHLKFEKDITEMAEMLKDTIEESEGIRNVAEKFRTINVTDYESIKNKIQLSLVRSEQNGGFLSEGIYEKQAFGALVPFIRIPVGEGMIQTRVTPAMLEGYGVSQKELMAKAMENTRASRPPLLLEAEVGEMGFPCYVVTDREGISGATTIMYPGTLEELHQRIGTDYYVVPHNVHEVLAIGRSEQINAEVLRKALAEKNKSHKPEERLGSKIYEYCGAEKKLSVCRMEKDKKMER</sequence>
<accession>A0A921I1B5</accession>
<gene>
    <name evidence="1" type="ORF">K8V82_07570</name>
</gene>
<dbReference type="EMBL" id="DYVY01000121">
    <property type="protein sequence ID" value="HJF94635.1"/>
    <property type="molecule type" value="Genomic_DNA"/>
</dbReference>
<protein>
    <submittedName>
        <fullName evidence="1">DUF5688 family protein</fullName>
    </submittedName>
</protein>
<evidence type="ECO:0000313" key="1">
    <source>
        <dbReference type="EMBL" id="HJF94635.1"/>
    </source>
</evidence>
<proteinExistence type="predicted"/>
<dbReference type="InterPro" id="IPR043743">
    <property type="entry name" value="DUF5688"/>
</dbReference>
<organism evidence="1 2">
    <name type="scientific">Lachnoclostridium phocaeense</name>
    <dbReference type="NCBI Taxonomy" id="1871021"/>
    <lineage>
        <taxon>Bacteria</taxon>
        <taxon>Bacillati</taxon>
        <taxon>Bacillota</taxon>
        <taxon>Clostridia</taxon>
        <taxon>Lachnospirales</taxon>
        <taxon>Lachnospiraceae</taxon>
    </lineage>
</organism>
<evidence type="ECO:0000313" key="2">
    <source>
        <dbReference type="Proteomes" id="UP000769156"/>
    </source>
</evidence>
<reference evidence="1" key="2">
    <citation type="submission" date="2021-09" db="EMBL/GenBank/DDBJ databases">
        <authorList>
            <person name="Gilroy R."/>
        </authorList>
    </citation>
    <scope>NUCLEOTIDE SEQUENCE</scope>
    <source>
        <strain evidence="1">ChiSjej5B23-16112</strain>
    </source>
</reference>
<dbReference type="AlphaFoldDB" id="A0A921I1B5"/>
<reference evidence="1" key="1">
    <citation type="journal article" date="2021" name="PeerJ">
        <title>Extensive microbial diversity within the chicken gut microbiome revealed by metagenomics and culture.</title>
        <authorList>
            <person name="Gilroy R."/>
            <person name="Ravi A."/>
            <person name="Getino M."/>
            <person name="Pursley I."/>
            <person name="Horton D.L."/>
            <person name="Alikhan N.F."/>
            <person name="Baker D."/>
            <person name="Gharbi K."/>
            <person name="Hall N."/>
            <person name="Watson M."/>
            <person name="Adriaenssens E.M."/>
            <person name="Foster-Nyarko E."/>
            <person name="Jarju S."/>
            <person name="Secka A."/>
            <person name="Antonio M."/>
            <person name="Oren A."/>
            <person name="Chaudhuri R.R."/>
            <person name="La Ragione R."/>
            <person name="Hildebrand F."/>
            <person name="Pallen M.J."/>
        </authorList>
    </citation>
    <scope>NUCLEOTIDE SEQUENCE</scope>
    <source>
        <strain evidence="1">ChiSjej5B23-16112</strain>
    </source>
</reference>
<dbReference type="Proteomes" id="UP000769156">
    <property type="component" value="Unassembled WGS sequence"/>
</dbReference>
<comment type="caution">
    <text evidence="1">The sequence shown here is derived from an EMBL/GenBank/DDBJ whole genome shotgun (WGS) entry which is preliminary data.</text>
</comment>